<evidence type="ECO:0000256" key="1">
    <source>
        <dbReference type="SAM" id="MobiDB-lite"/>
    </source>
</evidence>
<name>A0A8J6E427_9EUKA</name>
<feature type="region of interest" description="Disordered" evidence="1">
    <location>
        <begin position="648"/>
        <end position="680"/>
    </location>
</feature>
<dbReference type="Proteomes" id="UP000717585">
    <property type="component" value="Unassembled WGS sequence"/>
</dbReference>
<gene>
    <name evidence="3" type="ORF">J8273_4537</name>
</gene>
<feature type="transmembrane region" description="Helical" evidence="2">
    <location>
        <begin position="1008"/>
        <end position="1028"/>
    </location>
</feature>
<keyword evidence="4" id="KW-1185">Reference proteome</keyword>
<evidence type="ECO:0000256" key="2">
    <source>
        <dbReference type="SAM" id="Phobius"/>
    </source>
</evidence>
<feature type="region of interest" description="Disordered" evidence="1">
    <location>
        <begin position="714"/>
        <end position="739"/>
    </location>
</feature>
<organism evidence="3 4">
    <name type="scientific">Carpediemonas membranifera</name>
    <dbReference type="NCBI Taxonomy" id="201153"/>
    <lineage>
        <taxon>Eukaryota</taxon>
        <taxon>Metamonada</taxon>
        <taxon>Carpediemonas-like organisms</taxon>
        <taxon>Carpediemonas</taxon>
    </lineage>
</organism>
<dbReference type="PANTHER" id="PTHR31600">
    <property type="entry name" value="TINY MACROCYSTS PROTEIN B-RELATED"/>
    <property type="match status" value="1"/>
</dbReference>
<comment type="caution">
    <text evidence="3">The sequence shown here is derived from an EMBL/GenBank/DDBJ whole genome shotgun (WGS) entry which is preliminary data.</text>
</comment>
<dbReference type="EMBL" id="JAHDYR010000019">
    <property type="protein sequence ID" value="KAG9393937.1"/>
    <property type="molecule type" value="Genomic_DNA"/>
</dbReference>
<evidence type="ECO:0000313" key="3">
    <source>
        <dbReference type="EMBL" id="KAG9393937.1"/>
    </source>
</evidence>
<feature type="transmembrane region" description="Helical" evidence="2">
    <location>
        <begin position="781"/>
        <end position="803"/>
    </location>
</feature>
<accession>A0A8J6E427</accession>
<dbReference type="AlphaFoldDB" id="A0A8J6E427"/>
<keyword evidence="2" id="KW-0812">Transmembrane</keyword>
<feature type="transmembrane region" description="Helical" evidence="2">
    <location>
        <begin position="330"/>
        <end position="352"/>
    </location>
</feature>
<evidence type="ECO:0000313" key="4">
    <source>
        <dbReference type="Proteomes" id="UP000717585"/>
    </source>
</evidence>
<dbReference type="InterPro" id="IPR052994">
    <property type="entry name" value="Tiny_macrocysts_regulators"/>
</dbReference>
<proteinExistence type="predicted"/>
<keyword evidence="2" id="KW-0472">Membrane</keyword>
<dbReference type="PANTHER" id="PTHR31600:SF2">
    <property type="entry name" value="GAMETE ENRICHED GENE 10 PROTEIN-RELATED"/>
    <property type="match status" value="1"/>
</dbReference>
<keyword evidence="2" id="KW-1133">Transmembrane helix</keyword>
<feature type="transmembrane region" description="Helical" evidence="2">
    <location>
        <begin position="358"/>
        <end position="379"/>
    </location>
</feature>
<feature type="transmembrane region" description="Helical" evidence="2">
    <location>
        <begin position="571"/>
        <end position="595"/>
    </location>
</feature>
<reference evidence="3" key="1">
    <citation type="submission" date="2021-05" db="EMBL/GenBank/DDBJ databases">
        <title>A free-living protist that lacks canonical eukaryotic 1 DNA replication and segregation systems.</title>
        <authorList>
            <person name="Salas-Leiva D.E."/>
            <person name="Tromer E.C."/>
            <person name="Curtis B.A."/>
            <person name="Jerlstrom-Hultqvist J."/>
            <person name="Kolisko M."/>
            <person name="Yi Z."/>
            <person name="Salas-Leiva J.S."/>
            <person name="Gallot-Lavallee L."/>
            <person name="Kops G.J.P.L."/>
            <person name="Archibald J.M."/>
            <person name="Simpson A.G.B."/>
            <person name="Roger A.J."/>
        </authorList>
    </citation>
    <scope>NUCLEOTIDE SEQUENCE</scope>
    <source>
        <strain evidence="3">BICM</strain>
    </source>
</reference>
<sequence>MFLLEIPVGKYRRVMALPADTTDVTALMANRPALPMLLPFQTEIALRSTIRRIRRQQSVIRNIERRVPTSIMEFDGGMTDGGTIDYDLLPEDWREDIAQAKETTQREIDACIRLFQFSRTRWRRSALSTMAYVHFIACFKSRTLTSVINSTSHVFHAPFTAIDAQYFYFICGKYASSLHGDSNAVGQVEAQRNMNTLHRSQRRLTDALASFWTLVEAQKSQKMTLGRLRDFLRHIRRIQSMLTATEKLYARMLKDPTPRVLRSYIQYIRMIYRDDVSAEYVCSLEGQADELEVVRGNEHGAISRRRTAARVPMFDLHRRSANFVSMHTRALGSVVLIAVLFSTAILMVAAALQLCRFISWQLVMASGVATGVQMVGLGLSTLREGSPVTLAAAVQCAGPFWKAVTEELAESYISAALGTYHNFLYVYETEDWTMMQEDPYGTVIAVSESSYTKTINTVIKTLTRRAYNLEDLLISGRINETTFTAGAISSVDEVSIYSFISHAVYAAEDVTFCLQAARASADPHPVLTCTSELTDHLLGIEYTLADTALDGLFEVADSVFQMSQIFPLVELTTFAVIFVIFLASFVVVAGVLYIVPMAQDAMFNAHIIQLFSSVPTTLLDKLILKYERSRSKRAVRKRRLAGFTDAAQGQPVSDFNDSDSDTGGLIDLLGSDPGQPRQSQVQFSSIQLINPDESHDDVESLASPFDSDTTMVWDAGATGSSTDEAPSRHGTRKSSLTSHSVRTGPVKLAGVVEEPEPNLSSGRTRAMRARHIRVSFTIRQLPLLSLWLLTFALLFVALIWYALFQTSDITQTAENIFIQYRSLLLLAHLNQLEAASTWSAADAPMSTATAAALFGTDLTVLGQFVPYLAGLNQDLAIVEEAWADGRQTMKTLATGLTHVMATDNWMAGYNEDEIELLLHSKECLRLHTDACLDTRPVEARQGLLALAQAYLSFADLALAELDDGLTSAPGQAFLNDTAVLSMSGGLYWLQYNMRGRFISQINDTQTNIVLIFAAFVVLLAVFYFIYFFRTIIRMSSIRRQFDLLFQSMTRDEIDDDTLEGLLECFPEMEEL</sequence>
<protein>
    <submittedName>
        <fullName evidence="3">TmcB-like protein</fullName>
    </submittedName>
</protein>